<reference evidence="3 4" key="1">
    <citation type="journal article" date="2023" name="Hortic Res">
        <title>The complete reference genome for grapevine (Vitis vinifera L.) genetics and breeding.</title>
        <authorList>
            <person name="Shi X."/>
            <person name="Cao S."/>
            <person name="Wang X."/>
            <person name="Huang S."/>
            <person name="Wang Y."/>
            <person name="Liu Z."/>
            <person name="Liu W."/>
            <person name="Leng X."/>
            <person name="Peng Y."/>
            <person name="Wang N."/>
            <person name="Wang Y."/>
            <person name="Ma Z."/>
            <person name="Xu X."/>
            <person name="Zhang F."/>
            <person name="Xue H."/>
            <person name="Zhong H."/>
            <person name="Wang Y."/>
            <person name="Zhang K."/>
            <person name="Velt A."/>
            <person name="Avia K."/>
            <person name="Holtgrawe D."/>
            <person name="Grimplet J."/>
            <person name="Matus J.T."/>
            <person name="Ware D."/>
            <person name="Wu X."/>
            <person name="Wang H."/>
            <person name="Liu C."/>
            <person name="Fang Y."/>
            <person name="Rustenholz C."/>
            <person name="Cheng Z."/>
            <person name="Xiao H."/>
            <person name="Zhou Y."/>
        </authorList>
    </citation>
    <scope>NUCLEOTIDE SEQUENCE [LARGE SCALE GENOMIC DNA]</scope>
    <source>
        <strain evidence="4">cv. Pinot noir / PN40024</strain>
        <tissue evidence="3">Leaf</tissue>
    </source>
</reference>
<dbReference type="Proteomes" id="UP001227230">
    <property type="component" value="Chromosome 6"/>
</dbReference>
<accession>A0ABY9C3T6</accession>
<dbReference type="Pfam" id="PF07727">
    <property type="entry name" value="RVT_2"/>
    <property type="match status" value="1"/>
</dbReference>
<evidence type="ECO:0000259" key="2">
    <source>
        <dbReference type="Pfam" id="PF07727"/>
    </source>
</evidence>
<evidence type="ECO:0000256" key="1">
    <source>
        <dbReference type="SAM" id="MobiDB-lite"/>
    </source>
</evidence>
<protein>
    <recommendedName>
        <fullName evidence="2">Reverse transcriptase Ty1/copia-type domain-containing protein</fullName>
    </recommendedName>
</protein>
<organism evidence="3 4">
    <name type="scientific">Vitis vinifera</name>
    <name type="common">Grape</name>
    <dbReference type="NCBI Taxonomy" id="29760"/>
    <lineage>
        <taxon>Eukaryota</taxon>
        <taxon>Viridiplantae</taxon>
        <taxon>Streptophyta</taxon>
        <taxon>Embryophyta</taxon>
        <taxon>Tracheophyta</taxon>
        <taxon>Spermatophyta</taxon>
        <taxon>Magnoliopsida</taxon>
        <taxon>eudicotyledons</taxon>
        <taxon>Gunneridae</taxon>
        <taxon>Pentapetalae</taxon>
        <taxon>rosids</taxon>
        <taxon>Vitales</taxon>
        <taxon>Vitaceae</taxon>
        <taxon>Viteae</taxon>
        <taxon>Vitis</taxon>
    </lineage>
</organism>
<gene>
    <name evidence="3" type="ORF">VitviT2T_009108</name>
</gene>
<evidence type="ECO:0000313" key="4">
    <source>
        <dbReference type="Proteomes" id="UP001227230"/>
    </source>
</evidence>
<name>A0ABY9C3T6_VITVI</name>
<dbReference type="EMBL" id="CP126653">
    <property type="protein sequence ID" value="WJZ89925.1"/>
    <property type="molecule type" value="Genomic_DNA"/>
</dbReference>
<feature type="domain" description="Reverse transcriptase Ty1/copia-type" evidence="2">
    <location>
        <begin position="2"/>
        <end position="62"/>
    </location>
</feature>
<feature type="region of interest" description="Disordered" evidence="1">
    <location>
        <begin position="139"/>
        <end position="171"/>
    </location>
</feature>
<proteinExistence type="predicted"/>
<evidence type="ECO:0000313" key="3">
    <source>
        <dbReference type="EMBL" id="WJZ89925.1"/>
    </source>
</evidence>
<feature type="compositionally biased region" description="Gly residues" evidence="1">
    <location>
        <begin position="145"/>
        <end position="170"/>
    </location>
</feature>
<dbReference type="InterPro" id="IPR013103">
    <property type="entry name" value="RVT_2"/>
</dbReference>
<sequence length="198" mass="21313">MALVAHYDLELHQMDVKTAFLDGNIDETIYMVQPENFESNDSKQLIYRDRSRGILGLSQNSYVDKLLSRFGMSNCAPGDTLVGKGDNFSLHQCPKNELEKKDMERFPYASAVGSLIFNGNKEVKDKRILDRFMLERVVSRPGSSDGDGGRGGGSSGGSRGGLSGGGGNGGNRASTLVPPMIPIILGVIIAAPHKLLVV</sequence>
<keyword evidence="4" id="KW-1185">Reference proteome</keyword>